<name>A8F832_PSELT</name>
<keyword evidence="2" id="KW-1185">Reference proteome</keyword>
<dbReference type="InterPro" id="IPR027417">
    <property type="entry name" value="P-loop_NTPase"/>
</dbReference>
<evidence type="ECO:0008006" key="3">
    <source>
        <dbReference type="Google" id="ProtNLM"/>
    </source>
</evidence>
<reference evidence="1 2" key="1">
    <citation type="submission" date="2007-08" db="EMBL/GenBank/DDBJ databases">
        <title>Complete sequence of Thermotoga lettingae TMO.</title>
        <authorList>
            <consortium name="US DOE Joint Genome Institute"/>
            <person name="Copeland A."/>
            <person name="Lucas S."/>
            <person name="Lapidus A."/>
            <person name="Barry K."/>
            <person name="Glavina del Rio T."/>
            <person name="Dalin E."/>
            <person name="Tice H."/>
            <person name="Pitluck S."/>
            <person name="Foster B."/>
            <person name="Bruce D."/>
            <person name="Schmutz J."/>
            <person name="Larimer F."/>
            <person name="Land M."/>
            <person name="Hauser L."/>
            <person name="Kyrpides N."/>
            <person name="Mikhailova N."/>
            <person name="Nelson K."/>
            <person name="Gogarten J.P."/>
            <person name="Noll K."/>
            <person name="Richardson P."/>
        </authorList>
    </citation>
    <scope>NUCLEOTIDE SEQUENCE [LARGE SCALE GENOMIC DNA]</scope>
    <source>
        <strain evidence="2">ATCC BAA-301 / DSM 14385 / NBRC 107922 / TMO</strain>
    </source>
</reference>
<dbReference type="eggNOG" id="COG1100">
    <property type="taxonomic scope" value="Bacteria"/>
</dbReference>
<dbReference type="HOGENOM" id="CLU_084710_0_0_0"/>
<reference evidence="1 2" key="2">
    <citation type="journal article" date="2009" name="Proc. Natl. Acad. Sci. U.S.A.">
        <title>On the chimeric nature, thermophilic origin, and phylogenetic placement of the Thermotogales.</title>
        <authorList>
            <person name="Zhaxybayeva O."/>
            <person name="Swithers K.S."/>
            <person name="Lapierre P."/>
            <person name="Fournier G.P."/>
            <person name="Bickhart D.M."/>
            <person name="DeBoy R.T."/>
            <person name="Nelson K.E."/>
            <person name="Nesbo C.L."/>
            <person name="Doolittle W.F."/>
            <person name="Gogarten J.P."/>
            <person name="Noll K.M."/>
        </authorList>
    </citation>
    <scope>NUCLEOTIDE SEQUENCE [LARGE SCALE GENOMIC DNA]</scope>
    <source>
        <strain evidence="2">ATCC BAA-301 / DSM 14385 / NBRC 107922 / TMO</strain>
    </source>
</reference>
<protein>
    <recommendedName>
        <fullName evidence="3">CobQ/CobB/MinD/ParA nucleotide binding domain-containing protein</fullName>
    </recommendedName>
</protein>
<proteinExistence type="predicted"/>
<organism evidence="1 2">
    <name type="scientific">Pseudothermotoga lettingae (strain ATCC BAA-301 / DSM 14385 / NBRC 107922 / TMO)</name>
    <name type="common">Thermotoga lettingae</name>
    <dbReference type="NCBI Taxonomy" id="416591"/>
    <lineage>
        <taxon>Bacteria</taxon>
        <taxon>Thermotogati</taxon>
        <taxon>Thermotogota</taxon>
        <taxon>Thermotogae</taxon>
        <taxon>Thermotogales</taxon>
        <taxon>Thermotogaceae</taxon>
        <taxon>Pseudothermotoga</taxon>
    </lineage>
</organism>
<dbReference type="RefSeq" id="WP_012003792.1">
    <property type="nucleotide sequence ID" value="NC_009828.1"/>
</dbReference>
<dbReference type="KEGG" id="tle:Tlet_1762"/>
<dbReference type="STRING" id="416591.Tlet_1762"/>
<gene>
    <name evidence="1" type="ordered locus">Tlet_1762</name>
</gene>
<evidence type="ECO:0000313" key="2">
    <source>
        <dbReference type="Proteomes" id="UP000002016"/>
    </source>
</evidence>
<sequence length="216" mass="24254">MAKNHVFVGLYGSGKTEIAINYAINLKQNCSQVAIADVDVVSPYFRIRDVRELIQSYDIKTITPPENILNADLPLITASVMGYLGNPEYQVVLDVGGAERGVVVLGYLREYLGDSRVYFVVNTKRPFTESSEQIVQVVRRIEERSGIKVDYLVNNTNLGSETTVDLIEDSEIVISKASEILNIPIAFTVTAQTDTLISKFNIFRIKRFLKKREELS</sequence>
<dbReference type="EMBL" id="CP000812">
    <property type="protein sequence ID" value="ABV34316.1"/>
    <property type="molecule type" value="Genomic_DNA"/>
</dbReference>
<dbReference type="Proteomes" id="UP000002016">
    <property type="component" value="Chromosome"/>
</dbReference>
<evidence type="ECO:0000313" key="1">
    <source>
        <dbReference type="EMBL" id="ABV34316.1"/>
    </source>
</evidence>
<dbReference type="OrthoDB" id="9779501at2"/>
<dbReference type="SUPFAM" id="SSF52540">
    <property type="entry name" value="P-loop containing nucleoside triphosphate hydrolases"/>
    <property type="match status" value="1"/>
</dbReference>
<dbReference type="AlphaFoldDB" id="A8F832"/>
<accession>A8F832</accession>
<dbReference type="Gene3D" id="3.40.50.300">
    <property type="entry name" value="P-loop containing nucleotide triphosphate hydrolases"/>
    <property type="match status" value="1"/>
</dbReference>